<evidence type="ECO:0000256" key="6">
    <source>
        <dbReference type="HAMAP-Rule" id="MF_00362"/>
    </source>
</evidence>
<comment type="function">
    <text evidence="1 6">Forms part of the ribosomal stalk, playing a central role in the interaction of the ribosome with GTP-bound translation factors.</text>
</comment>
<dbReference type="RefSeq" id="WP_212188059.1">
    <property type="nucleotide sequence ID" value="NZ_JAGTAR010000001.1"/>
</dbReference>
<keyword evidence="3 6" id="KW-0689">Ribosomal protein</keyword>
<evidence type="ECO:0000256" key="3">
    <source>
        <dbReference type="ARBA" id="ARBA00022980"/>
    </source>
</evidence>
<keyword evidence="6" id="KW-0694">RNA-binding</keyword>
<dbReference type="GO" id="GO:0006412">
    <property type="term" value="P:translation"/>
    <property type="evidence" value="ECO:0007669"/>
    <property type="project" value="UniProtKB-UniRule"/>
</dbReference>
<organism evidence="7 8">
    <name type="scientific">Carboxylicivirga sediminis</name>
    <dbReference type="NCBI Taxonomy" id="2006564"/>
    <lineage>
        <taxon>Bacteria</taxon>
        <taxon>Pseudomonadati</taxon>
        <taxon>Bacteroidota</taxon>
        <taxon>Bacteroidia</taxon>
        <taxon>Marinilabiliales</taxon>
        <taxon>Marinilabiliaceae</taxon>
        <taxon>Carboxylicivirga</taxon>
    </lineage>
</organism>
<evidence type="ECO:0000256" key="5">
    <source>
        <dbReference type="ARBA" id="ARBA00035202"/>
    </source>
</evidence>
<keyword evidence="4 6" id="KW-0687">Ribonucleoprotein</keyword>
<dbReference type="GO" id="GO:0005840">
    <property type="term" value="C:ribosome"/>
    <property type="evidence" value="ECO:0007669"/>
    <property type="project" value="UniProtKB-KW"/>
</dbReference>
<keyword evidence="6" id="KW-0699">rRNA-binding</keyword>
<dbReference type="EMBL" id="JAGTAR010000001">
    <property type="protein sequence ID" value="MBR8534158.1"/>
    <property type="molecule type" value="Genomic_DNA"/>
</dbReference>
<dbReference type="Proteomes" id="UP000679220">
    <property type="component" value="Unassembled WGS sequence"/>
</dbReference>
<dbReference type="InterPro" id="IPR022973">
    <property type="entry name" value="Ribosomal_uL10_bac"/>
</dbReference>
<accession>A0A941F0Q4</accession>
<dbReference type="AlphaFoldDB" id="A0A941F0Q4"/>
<dbReference type="Pfam" id="PF00466">
    <property type="entry name" value="Ribosomal_L10"/>
    <property type="match status" value="1"/>
</dbReference>
<comment type="similarity">
    <text evidence="2 6">Belongs to the universal ribosomal protein uL10 family.</text>
</comment>
<protein>
    <recommendedName>
        <fullName evidence="5 6">Large ribosomal subunit protein uL10</fullName>
    </recommendedName>
</protein>
<dbReference type="HAMAP" id="MF_00362">
    <property type="entry name" value="Ribosomal_uL10"/>
    <property type="match status" value="1"/>
</dbReference>
<proteinExistence type="inferred from homology"/>
<name>A0A941F0Q4_9BACT</name>
<dbReference type="GO" id="GO:0070180">
    <property type="term" value="F:large ribosomal subunit rRNA binding"/>
    <property type="evidence" value="ECO:0007669"/>
    <property type="project" value="UniProtKB-UniRule"/>
</dbReference>
<dbReference type="GO" id="GO:1990904">
    <property type="term" value="C:ribonucleoprotein complex"/>
    <property type="evidence" value="ECO:0007669"/>
    <property type="project" value="UniProtKB-KW"/>
</dbReference>
<dbReference type="Gene3D" id="3.30.70.1730">
    <property type="match status" value="1"/>
</dbReference>
<reference evidence="7" key="2">
    <citation type="submission" date="2021-04" db="EMBL/GenBank/DDBJ databases">
        <authorList>
            <person name="Zhang T."/>
            <person name="Zhang Y."/>
            <person name="Lu D."/>
            <person name="Zuo D."/>
            <person name="Du Z."/>
        </authorList>
    </citation>
    <scope>NUCLEOTIDE SEQUENCE</scope>
    <source>
        <strain evidence="7">JR1</strain>
    </source>
</reference>
<dbReference type="PANTHER" id="PTHR11560">
    <property type="entry name" value="39S RIBOSOMAL PROTEIN L10, MITOCHONDRIAL"/>
    <property type="match status" value="1"/>
</dbReference>
<evidence type="ECO:0000256" key="1">
    <source>
        <dbReference type="ARBA" id="ARBA00002633"/>
    </source>
</evidence>
<dbReference type="InterPro" id="IPR001790">
    <property type="entry name" value="Ribosomal_uL10"/>
</dbReference>
<sequence>MRKEDKSTLVNELLSNLNEYSHFYVTEAGGLNAENSSKLRRECFSKEVKMVMVKNTIFKKALEQHEGEYEELYETLKGTTAIMFSNTGNVPAKLIKEFSKGKEKPSLKGAYVEESLYVGADQLEALCNIKSKDELLGDVIGLLQSPMKNVVSALQSGGSTIHGLLQTLAEKE</sequence>
<dbReference type="InterPro" id="IPR043141">
    <property type="entry name" value="Ribosomal_uL10-like_sf"/>
</dbReference>
<evidence type="ECO:0000313" key="7">
    <source>
        <dbReference type="EMBL" id="MBR8534158.1"/>
    </source>
</evidence>
<evidence type="ECO:0000256" key="2">
    <source>
        <dbReference type="ARBA" id="ARBA00008889"/>
    </source>
</evidence>
<reference evidence="7" key="1">
    <citation type="journal article" date="2018" name="Int. J. Syst. Evol. Microbiol.">
        <title>Carboxylicivirga sediminis sp. nov., isolated from coastal sediment.</title>
        <authorList>
            <person name="Wang F.Q."/>
            <person name="Ren L.H."/>
            <person name="Zou R.J."/>
            <person name="Sun Y.Z."/>
            <person name="Liu X.J."/>
            <person name="Jiang F."/>
            <person name="Liu L.J."/>
        </authorList>
    </citation>
    <scope>NUCLEOTIDE SEQUENCE</scope>
    <source>
        <strain evidence="7">JR1</strain>
    </source>
</reference>
<comment type="subunit">
    <text evidence="6">Part of the ribosomal stalk of the 50S ribosomal subunit. The N-terminus interacts with L11 and the large rRNA to form the base of the stalk. The C-terminus forms an elongated spine to which L12 dimers bind in a sequential fashion forming a multimeric L10(L12)X complex.</text>
</comment>
<dbReference type="CDD" id="cd05797">
    <property type="entry name" value="Ribosomal_L10"/>
    <property type="match status" value="1"/>
</dbReference>
<keyword evidence="8" id="KW-1185">Reference proteome</keyword>
<dbReference type="NCBIfam" id="NF000955">
    <property type="entry name" value="PRK00099.1-1"/>
    <property type="match status" value="1"/>
</dbReference>
<evidence type="ECO:0000256" key="4">
    <source>
        <dbReference type="ARBA" id="ARBA00023274"/>
    </source>
</evidence>
<dbReference type="Gene3D" id="6.10.250.290">
    <property type="match status" value="1"/>
</dbReference>
<dbReference type="InterPro" id="IPR047865">
    <property type="entry name" value="Ribosomal_uL10_bac_type"/>
</dbReference>
<comment type="caution">
    <text evidence="7">The sequence shown here is derived from an EMBL/GenBank/DDBJ whole genome shotgun (WGS) entry which is preliminary data.</text>
</comment>
<evidence type="ECO:0000313" key="8">
    <source>
        <dbReference type="Proteomes" id="UP000679220"/>
    </source>
</evidence>
<dbReference type="SUPFAM" id="SSF160369">
    <property type="entry name" value="Ribosomal protein L10-like"/>
    <property type="match status" value="1"/>
</dbReference>
<gene>
    <name evidence="6" type="primary">rplJ</name>
    <name evidence="7" type="ORF">KDU71_01170</name>
</gene>